<feature type="chain" id="PRO_5001707847" evidence="1">
    <location>
        <begin position="23"/>
        <end position="150"/>
    </location>
</feature>
<feature type="signal peptide" evidence="1">
    <location>
        <begin position="1"/>
        <end position="22"/>
    </location>
</feature>
<proteinExistence type="predicted"/>
<evidence type="ECO:0000256" key="1">
    <source>
        <dbReference type="SAM" id="SignalP"/>
    </source>
</evidence>
<keyword evidence="1" id="KW-0732">Signal</keyword>
<dbReference type="KEGG" id="aal:EP13_01590"/>
<organism evidence="2 3">
    <name type="scientific">Alteromonas australica</name>
    <dbReference type="NCBI Taxonomy" id="589873"/>
    <lineage>
        <taxon>Bacteria</taxon>
        <taxon>Pseudomonadati</taxon>
        <taxon>Pseudomonadota</taxon>
        <taxon>Gammaproteobacteria</taxon>
        <taxon>Alteromonadales</taxon>
        <taxon>Alteromonadaceae</taxon>
        <taxon>Alteromonas/Salinimonas group</taxon>
        <taxon>Alteromonas</taxon>
    </lineage>
</organism>
<gene>
    <name evidence="2" type="ORF">EP13_01590</name>
</gene>
<dbReference type="GeneID" id="78253637"/>
<evidence type="ECO:0000313" key="2">
    <source>
        <dbReference type="EMBL" id="AIF97499.1"/>
    </source>
</evidence>
<dbReference type="EMBL" id="CP008849">
    <property type="protein sequence ID" value="AIF97499.1"/>
    <property type="molecule type" value="Genomic_DNA"/>
</dbReference>
<sequence>MNKVLLSLMFVGGLLPATFAAAQTSMSADDMLRSNERVMDALMQRIQRINDVSERQTLIVEHMKMMEIYLTNIEKRLQSETDLQHKAHLEERYTNGLQRSLVLIDSGIAGGDFVVMGNSVDEHLFYLEQRMSILQSLMKQHLGANSVLNN</sequence>
<dbReference type="Proteomes" id="UP000056090">
    <property type="component" value="Chromosome"/>
</dbReference>
<accession>A0A075NSI3</accession>
<reference evidence="2 3" key="1">
    <citation type="submission" date="2014-06" db="EMBL/GenBank/DDBJ databases">
        <title>Genomes of Alteromonas australica, a world apart.</title>
        <authorList>
            <person name="Gonzaga A."/>
            <person name="Lopez-Perez M."/>
            <person name="Rodriguez-Valera F."/>
        </authorList>
    </citation>
    <scope>NUCLEOTIDE SEQUENCE [LARGE SCALE GENOMIC DNA]</scope>
    <source>
        <strain evidence="2 3">H 17</strain>
    </source>
</reference>
<evidence type="ECO:0000313" key="3">
    <source>
        <dbReference type="Proteomes" id="UP000056090"/>
    </source>
</evidence>
<name>A0A075NSI3_9ALTE</name>
<dbReference type="AlphaFoldDB" id="A0A075NSI3"/>
<dbReference type="RefSeq" id="WP_044055669.1">
    <property type="nucleotide sequence ID" value="NZ_CBCSKJ010000005.1"/>
</dbReference>
<protein>
    <submittedName>
        <fullName evidence="2">Uncharacterized protein</fullName>
    </submittedName>
</protein>
<dbReference type="eggNOG" id="ENOG5033Q62">
    <property type="taxonomic scope" value="Bacteria"/>
</dbReference>
<keyword evidence="3" id="KW-1185">Reference proteome</keyword>